<dbReference type="Pfam" id="PF01535">
    <property type="entry name" value="PPR"/>
    <property type="match status" value="2"/>
</dbReference>
<organism evidence="4 5">
    <name type="scientific">Chara braunii</name>
    <name type="common">Braun's stonewort</name>
    <dbReference type="NCBI Taxonomy" id="69332"/>
    <lineage>
        <taxon>Eukaryota</taxon>
        <taxon>Viridiplantae</taxon>
        <taxon>Streptophyta</taxon>
        <taxon>Charophyceae</taxon>
        <taxon>Charales</taxon>
        <taxon>Characeae</taxon>
        <taxon>Chara</taxon>
    </lineage>
</organism>
<name>A0A388KQK1_CHABU</name>
<dbReference type="PROSITE" id="PS51375">
    <property type="entry name" value="PPR"/>
    <property type="match status" value="8"/>
</dbReference>
<dbReference type="Pfam" id="PF12854">
    <property type="entry name" value="PPR_1"/>
    <property type="match status" value="1"/>
</dbReference>
<feature type="region of interest" description="Disordered" evidence="3">
    <location>
        <begin position="861"/>
        <end position="913"/>
    </location>
</feature>
<feature type="repeat" description="PPR" evidence="2">
    <location>
        <begin position="462"/>
        <end position="496"/>
    </location>
</feature>
<dbReference type="Gramene" id="GBG72334">
    <property type="protein sequence ID" value="GBG72334"/>
    <property type="gene ID" value="CBR_g11913"/>
</dbReference>
<feature type="repeat" description="PPR" evidence="2">
    <location>
        <begin position="566"/>
        <end position="600"/>
    </location>
</feature>
<feature type="repeat" description="PPR" evidence="2">
    <location>
        <begin position="724"/>
        <end position="758"/>
    </location>
</feature>
<feature type="compositionally biased region" description="Polar residues" evidence="3">
    <location>
        <begin position="888"/>
        <end position="899"/>
    </location>
</feature>
<feature type="compositionally biased region" description="Polar residues" evidence="3">
    <location>
        <begin position="394"/>
        <end position="413"/>
    </location>
</feature>
<dbReference type="Gene3D" id="1.25.40.10">
    <property type="entry name" value="Tetratricopeptide repeat domain"/>
    <property type="match status" value="5"/>
</dbReference>
<accession>A0A388KQK1</accession>
<evidence type="ECO:0000313" key="4">
    <source>
        <dbReference type="EMBL" id="GBG72334.1"/>
    </source>
</evidence>
<dbReference type="STRING" id="69332.A0A388KQK1"/>
<dbReference type="InterPro" id="IPR002885">
    <property type="entry name" value="PPR_rpt"/>
</dbReference>
<feature type="repeat" description="PPR" evidence="2">
    <location>
        <begin position="759"/>
        <end position="793"/>
    </location>
</feature>
<feature type="repeat" description="PPR" evidence="2">
    <location>
        <begin position="794"/>
        <end position="828"/>
    </location>
</feature>
<feature type="region of interest" description="Disordered" evidence="3">
    <location>
        <begin position="394"/>
        <end position="416"/>
    </location>
</feature>
<feature type="repeat" description="PPR" evidence="2">
    <location>
        <begin position="170"/>
        <end position="200"/>
    </location>
</feature>
<dbReference type="EMBL" id="BFEA01000163">
    <property type="protein sequence ID" value="GBG72334.1"/>
    <property type="molecule type" value="Genomic_DNA"/>
</dbReference>
<dbReference type="OrthoDB" id="119302at2759"/>
<evidence type="ECO:0000256" key="3">
    <source>
        <dbReference type="SAM" id="MobiDB-lite"/>
    </source>
</evidence>
<sequence>MLTRMKVLPSVAQLLARRYLGDAPRVATTCRHRGYGGVRHVSTSRIRVWLARQFGATVDENHDSSSPISAVVINPVLQSAISPDPVNSQAASDSSRRKGAQNTIRRLTRAVRKGRLEDAERLLAEIAHDEEMELDVKLCNYALHSCASAKDATRAQTLLAIMKKKNIQLDSISYGCLLRSFCRAGALDKAMKVLEGLVREYQLGLSGVTPNGIMFNTVLNGCATVKNRALAERCLELMNIVNIPKDDVTYTELMKLEGVLRSEEGIERWWKELQQLSAHPTPYVHTARIVAICRSRDVAAAERALMEMVESVTDAHRGRVNEAGMEAAEPVVEHNIDAFVGGGPYDSAKLRDEKDGEDDAIVHTEHAVLDAAVLRDHEEMKGAAEQWLDHAASSSLRGNEGQEMSPSNGSWQQRGDDPMVNQDSACLNNFEKKNLEEKAVGGWKWWEGPLPELMDRQTRRLLSQAYNAVINCAYHNGRTDLAERFYAEMRQGGLEPDIYTFNALLRAVGRGRGYGDAKRVMKSFEMVGIRPDQYSIAAMIETLCKEGNINQAEVLLNRLQEYGNPTCFTYNRVIDACTAKGDPVRALQIFAKMKNHGVAPDEYTYVSLFSAFGRAHVSGVVGGSWSRTEVGKRVLALEEDMEKSGVKHTRATFSALVHTLGHEGMLDAMLNRIYSVQDLMDASGRPFLSTLTCNIAINACVQAKQVELALDIFGKMEGWGCDPDLVTYNTLINSCSYNQNLPTAFELMDSMKKKGIPPDIISYNSLIKVTCHCNKLDLALALLQEMSALGIKPDTFTFHTLLASATYHKRLDVIEFVIEHMRREGVKPGLFTCALVATAYLELERLDEVVESMKVLSARMIASPPHSSKDGEDAADTNDMPNPGVSDQRITVMSESEAQPRTAYEETDEDGVPDGVGVNDDMQNDGLGNVETDDNCAETDMESPEAELDTRHLLEDAVLSGSEEAVGRYLAKLTALLDGEYTFLEKSDDKTKMSAEVLGSSSLAVNAAYQHLCAVDAVYFMLFSLAARQQKPVQVAVEMDSTRSGSGRNRHCSHQAPTCTAVDPPRRLR</sequence>
<feature type="repeat" description="PPR" evidence="2">
    <location>
        <begin position="689"/>
        <end position="723"/>
    </location>
</feature>
<feature type="repeat" description="PPR" evidence="2">
    <location>
        <begin position="497"/>
        <end position="531"/>
    </location>
</feature>
<proteinExistence type="predicted"/>
<reference evidence="4 5" key="1">
    <citation type="journal article" date="2018" name="Cell">
        <title>The Chara Genome: Secondary Complexity and Implications for Plant Terrestrialization.</title>
        <authorList>
            <person name="Nishiyama T."/>
            <person name="Sakayama H."/>
            <person name="Vries J.D."/>
            <person name="Buschmann H."/>
            <person name="Saint-Marcoux D."/>
            <person name="Ullrich K.K."/>
            <person name="Haas F.B."/>
            <person name="Vanderstraeten L."/>
            <person name="Becker D."/>
            <person name="Lang D."/>
            <person name="Vosolsobe S."/>
            <person name="Rombauts S."/>
            <person name="Wilhelmsson P.K.I."/>
            <person name="Janitza P."/>
            <person name="Kern R."/>
            <person name="Heyl A."/>
            <person name="Rumpler F."/>
            <person name="Villalobos L.I.A.C."/>
            <person name="Clay J.M."/>
            <person name="Skokan R."/>
            <person name="Toyoda A."/>
            <person name="Suzuki Y."/>
            <person name="Kagoshima H."/>
            <person name="Schijlen E."/>
            <person name="Tajeshwar N."/>
            <person name="Catarino B."/>
            <person name="Hetherington A.J."/>
            <person name="Saltykova A."/>
            <person name="Bonnot C."/>
            <person name="Breuninger H."/>
            <person name="Symeonidi A."/>
            <person name="Radhakrishnan G.V."/>
            <person name="Van Nieuwerburgh F."/>
            <person name="Deforce D."/>
            <person name="Chang C."/>
            <person name="Karol K.G."/>
            <person name="Hedrich R."/>
            <person name="Ulvskov P."/>
            <person name="Glockner G."/>
            <person name="Delwiche C.F."/>
            <person name="Petrasek J."/>
            <person name="Van de Peer Y."/>
            <person name="Friml J."/>
            <person name="Beilby M."/>
            <person name="Dolan L."/>
            <person name="Kohara Y."/>
            <person name="Sugano S."/>
            <person name="Fujiyama A."/>
            <person name="Delaux P.-M."/>
            <person name="Quint M."/>
            <person name="TheiBen G."/>
            <person name="Hagemann M."/>
            <person name="Harholt J."/>
            <person name="Dunand C."/>
            <person name="Zachgo S."/>
            <person name="Langdale J."/>
            <person name="Maumus F."/>
            <person name="Straeten D.V.D."/>
            <person name="Gould S.B."/>
            <person name="Rensing S.A."/>
        </authorList>
    </citation>
    <scope>NUCLEOTIDE SEQUENCE [LARGE SCALE GENOMIC DNA]</scope>
    <source>
        <strain evidence="4 5">S276</strain>
    </source>
</reference>
<evidence type="ECO:0000256" key="2">
    <source>
        <dbReference type="PROSITE-ProRule" id="PRU00708"/>
    </source>
</evidence>
<feature type="compositionally biased region" description="Polar residues" evidence="3">
    <location>
        <begin position="83"/>
        <end position="93"/>
    </location>
</feature>
<dbReference type="AlphaFoldDB" id="A0A388KQK1"/>
<dbReference type="Proteomes" id="UP000265515">
    <property type="component" value="Unassembled WGS sequence"/>
</dbReference>
<evidence type="ECO:0008006" key="6">
    <source>
        <dbReference type="Google" id="ProtNLM"/>
    </source>
</evidence>
<dbReference type="Pfam" id="PF13041">
    <property type="entry name" value="PPR_2"/>
    <property type="match status" value="3"/>
</dbReference>
<keyword evidence="1" id="KW-0677">Repeat</keyword>
<feature type="region of interest" description="Disordered" evidence="3">
    <location>
        <begin position="83"/>
        <end position="102"/>
    </location>
</feature>
<evidence type="ECO:0000256" key="1">
    <source>
        <dbReference type="ARBA" id="ARBA00022737"/>
    </source>
</evidence>
<dbReference type="NCBIfam" id="TIGR00756">
    <property type="entry name" value="PPR"/>
    <property type="match status" value="5"/>
</dbReference>
<comment type="caution">
    <text evidence="4">The sequence shown here is derived from an EMBL/GenBank/DDBJ whole genome shotgun (WGS) entry which is preliminary data.</text>
</comment>
<dbReference type="Pfam" id="PF13812">
    <property type="entry name" value="PPR_3"/>
    <property type="match status" value="2"/>
</dbReference>
<keyword evidence="5" id="KW-1185">Reference proteome</keyword>
<gene>
    <name evidence="4" type="ORF">CBR_g11913</name>
</gene>
<protein>
    <recommendedName>
        <fullName evidence="6">Pentacotripeptide-repeat region of PRORP domain-containing protein</fullName>
    </recommendedName>
</protein>
<dbReference type="OMA" id="RIMQHMV"/>
<dbReference type="PANTHER" id="PTHR47859:SF1">
    <property type="entry name" value="PENTATRICOPEPTIDE REPEAT-CONTAINING PROTEIN"/>
    <property type="match status" value="1"/>
</dbReference>
<dbReference type="PANTHER" id="PTHR47859">
    <property type="entry name" value="PENTATRICOPEPTIDE REPEAT-CONTAINING PROTEIN"/>
    <property type="match status" value="1"/>
</dbReference>
<feature type="region of interest" description="Disordered" evidence="3">
    <location>
        <begin position="1042"/>
        <end position="1069"/>
    </location>
</feature>
<evidence type="ECO:0000313" key="5">
    <source>
        <dbReference type="Proteomes" id="UP000265515"/>
    </source>
</evidence>
<dbReference type="InterPro" id="IPR011990">
    <property type="entry name" value="TPR-like_helical_dom_sf"/>
</dbReference>